<dbReference type="InterPro" id="IPR020892">
    <property type="entry name" value="Cyclophilin-type_PPIase_CS"/>
</dbReference>
<keyword evidence="8" id="KW-1185">Reference proteome</keyword>
<proteinExistence type="inferred from homology"/>
<dbReference type="PANTHER" id="PTHR11071">
    <property type="entry name" value="PEPTIDYL-PROLYL CIS-TRANS ISOMERASE"/>
    <property type="match status" value="1"/>
</dbReference>
<feature type="region of interest" description="Disordered" evidence="5">
    <location>
        <begin position="233"/>
        <end position="255"/>
    </location>
</feature>
<gene>
    <name evidence="7" type="ORF">BN9_116000</name>
</gene>
<protein>
    <recommendedName>
        <fullName evidence="4">Peptidyl-prolyl cis-trans isomerase</fullName>
        <shortName evidence="4">PPIase</shortName>
        <ecNumber evidence="4">5.2.1.8</ecNumber>
    </recommendedName>
</protein>
<dbReference type="InterPro" id="IPR002130">
    <property type="entry name" value="Cyclophilin-type_PPIase_dom"/>
</dbReference>
<dbReference type="GO" id="GO:0003755">
    <property type="term" value="F:peptidyl-prolyl cis-trans isomerase activity"/>
    <property type="evidence" value="ECO:0007669"/>
    <property type="project" value="UniProtKB-UniRule"/>
</dbReference>
<comment type="similarity">
    <text evidence="1 4">Belongs to the cyclophilin-type PPIase family.</text>
</comment>
<evidence type="ECO:0000256" key="2">
    <source>
        <dbReference type="ARBA" id="ARBA00023110"/>
    </source>
</evidence>
<evidence type="ECO:0000313" key="7">
    <source>
        <dbReference type="EMBL" id="CCI50088.1"/>
    </source>
</evidence>
<dbReference type="Gene3D" id="2.40.100.10">
    <property type="entry name" value="Cyclophilin-like"/>
    <property type="match status" value="1"/>
</dbReference>
<comment type="catalytic activity">
    <reaction evidence="4">
        <text>[protein]-peptidylproline (omega=180) = [protein]-peptidylproline (omega=0)</text>
        <dbReference type="Rhea" id="RHEA:16237"/>
        <dbReference type="Rhea" id="RHEA-COMP:10747"/>
        <dbReference type="Rhea" id="RHEA-COMP:10748"/>
        <dbReference type="ChEBI" id="CHEBI:83833"/>
        <dbReference type="ChEBI" id="CHEBI:83834"/>
        <dbReference type="EC" id="5.2.1.8"/>
    </reaction>
</comment>
<keyword evidence="3 4" id="KW-0413">Isomerase</keyword>
<name>A0A024GTH0_9STRA</name>
<sequence>MSLVFGLPDTLWGLLPTFIQSVSAIARHSRGQTCKSVCFDMRLYPHYWLISSGKAAPVKMLYLTCRRVASIQFSSAGYLSTMTKKNPKVFFDIAIDGKATGRLVMELHADIVPKTAENFRQLCTGEAGNGKSGLPLHFKGSIFHRIIPNFMCQGGDFTHRNGTGGESIYGAKFSDENFKLKHKGAGTLSMANSGPNTNGSQFFITTVDCPWLDNAHVVFGKVTEGLNVLKQMENQGHSSGQTSSSVVIDDCGELQ</sequence>
<dbReference type="SUPFAM" id="SSF50891">
    <property type="entry name" value="Cyclophilin-like"/>
    <property type="match status" value="1"/>
</dbReference>
<dbReference type="InParanoid" id="A0A024GTH0"/>
<evidence type="ECO:0000313" key="8">
    <source>
        <dbReference type="Proteomes" id="UP000053237"/>
    </source>
</evidence>
<dbReference type="AlphaFoldDB" id="A0A024GTH0"/>
<comment type="function">
    <text evidence="4">PPIases accelerate the folding of proteins. It catalyzes the cis-trans isomerization of proline imidic peptide bonds in oligopeptides.</text>
</comment>
<dbReference type="CDD" id="cd01926">
    <property type="entry name" value="cyclophilin_ABH_like"/>
    <property type="match status" value="1"/>
</dbReference>
<evidence type="ECO:0000256" key="4">
    <source>
        <dbReference type="RuleBase" id="RU363019"/>
    </source>
</evidence>
<evidence type="ECO:0000259" key="6">
    <source>
        <dbReference type="PROSITE" id="PS50072"/>
    </source>
</evidence>
<evidence type="ECO:0000256" key="3">
    <source>
        <dbReference type="ARBA" id="ARBA00023235"/>
    </source>
</evidence>
<organism evidence="7 8">
    <name type="scientific">Albugo candida</name>
    <dbReference type="NCBI Taxonomy" id="65357"/>
    <lineage>
        <taxon>Eukaryota</taxon>
        <taxon>Sar</taxon>
        <taxon>Stramenopiles</taxon>
        <taxon>Oomycota</taxon>
        <taxon>Peronosporomycetes</taxon>
        <taxon>Albuginales</taxon>
        <taxon>Albuginaceae</taxon>
        <taxon>Albugo</taxon>
    </lineage>
</organism>
<dbReference type="PRINTS" id="PR00153">
    <property type="entry name" value="CSAPPISMRASE"/>
</dbReference>
<dbReference type="FunCoup" id="A0A024GTH0">
    <property type="interactions" value="18"/>
</dbReference>
<dbReference type="EMBL" id="CAIX01000390">
    <property type="protein sequence ID" value="CCI50088.1"/>
    <property type="molecule type" value="Genomic_DNA"/>
</dbReference>
<accession>A0A024GTH0</accession>
<dbReference type="PROSITE" id="PS00170">
    <property type="entry name" value="CSA_PPIASE_1"/>
    <property type="match status" value="1"/>
</dbReference>
<dbReference type="Pfam" id="PF00160">
    <property type="entry name" value="Pro_isomerase"/>
    <property type="match status" value="1"/>
</dbReference>
<dbReference type="GO" id="GO:0006457">
    <property type="term" value="P:protein folding"/>
    <property type="evidence" value="ECO:0007669"/>
    <property type="project" value="InterPro"/>
</dbReference>
<evidence type="ECO:0000256" key="1">
    <source>
        <dbReference type="ARBA" id="ARBA00007365"/>
    </source>
</evidence>
<dbReference type="OrthoDB" id="193499at2759"/>
<feature type="compositionally biased region" description="Polar residues" evidence="5">
    <location>
        <begin position="233"/>
        <end position="246"/>
    </location>
</feature>
<reference evidence="7 8" key="1">
    <citation type="submission" date="2012-05" db="EMBL/GenBank/DDBJ databases">
        <title>Recombination and specialization in a pathogen metapopulation.</title>
        <authorList>
            <person name="Gardiner A."/>
            <person name="Kemen E."/>
            <person name="Schultz-Larsen T."/>
            <person name="MacLean D."/>
            <person name="Van Oosterhout C."/>
            <person name="Jones J.D.G."/>
        </authorList>
    </citation>
    <scope>NUCLEOTIDE SEQUENCE [LARGE SCALE GENOMIC DNA]</scope>
    <source>
        <strain evidence="7 8">Ac Nc2</strain>
    </source>
</reference>
<feature type="domain" description="PPIase cyclophilin-type" evidence="6">
    <location>
        <begin position="90"/>
        <end position="253"/>
    </location>
</feature>
<dbReference type="STRING" id="65357.A0A024GTH0"/>
<dbReference type="InterPro" id="IPR029000">
    <property type="entry name" value="Cyclophilin-like_dom_sf"/>
</dbReference>
<dbReference type="PROSITE" id="PS50072">
    <property type="entry name" value="CSA_PPIASE_2"/>
    <property type="match status" value="1"/>
</dbReference>
<keyword evidence="2 4" id="KW-0697">Rotamase</keyword>
<comment type="caution">
    <text evidence="7">The sequence shown here is derived from an EMBL/GenBank/DDBJ whole genome shotgun (WGS) entry which is preliminary data.</text>
</comment>
<dbReference type="GO" id="GO:0005737">
    <property type="term" value="C:cytoplasm"/>
    <property type="evidence" value="ECO:0007669"/>
    <property type="project" value="TreeGrafter"/>
</dbReference>
<dbReference type="Proteomes" id="UP000053237">
    <property type="component" value="Unassembled WGS sequence"/>
</dbReference>
<dbReference type="PANTHER" id="PTHR11071:SF561">
    <property type="entry name" value="PEPTIDYL-PROLYL CIS-TRANS ISOMERASE D-RELATED"/>
    <property type="match status" value="1"/>
</dbReference>
<evidence type="ECO:0000256" key="5">
    <source>
        <dbReference type="SAM" id="MobiDB-lite"/>
    </source>
</evidence>
<dbReference type="EC" id="5.2.1.8" evidence="4"/>
<dbReference type="GO" id="GO:0016018">
    <property type="term" value="F:cyclosporin A binding"/>
    <property type="evidence" value="ECO:0007669"/>
    <property type="project" value="TreeGrafter"/>
</dbReference>
<dbReference type="FunFam" id="2.40.100.10:FF:000002">
    <property type="entry name" value="Peptidyl-prolyl cis-trans isomerase"/>
    <property type="match status" value="1"/>
</dbReference>